<dbReference type="OMA" id="TTPCHKN"/>
<dbReference type="Proteomes" id="UP000012174">
    <property type="component" value="Unassembled WGS sequence"/>
</dbReference>
<dbReference type="HOGENOM" id="CLU_110370_0_0_1"/>
<dbReference type="OrthoDB" id="438440at2759"/>
<dbReference type="AlphaFoldDB" id="M7SWX4"/>
<protein>
    <recommendedName>
        <fullName evidence="5">AA1-like domain-containing protein</fullName>
    </recommendedName>
</protein>
<reference evidence="4" key="1">
    <citation type="journal article" date="2013" name="Genome Announc.">
        <title>Draft genome sequence of the grapevine dieback fungus Eutypa lata UCR-EL1.</title>
        <authorList>
            <person name="Blanco-Ulate B."/>
            <person name="Rolshausen P.E."/>
            <person name="Cantu D."/>
        </authorList>
    </citation>
    <scope>NUCLEOTIDE SEQUENCE [LARGE SCALE GENOMIC DNA]</scope>
    <source>
        <strain evidence="4">UCR-EL1</strain>
    </source>
</reference>
<dbReference type="eggNOG" id="ENOG502R6UB">
    <property type="taxonomic scope" value="Eukaryota"/>
</dbReference>
<dbReference type="KEGG" id="ela:UCREL1_11015"/>
<keyword evidence="2" id="KW-0732">Signal</keyword>
<feature type="signal peptide" evidence="2">
    <location>
        <begin position="1"/>
        <end position="17"/>
    </location>
</feature>
<feature type="region of interest" description="Disordered" evidence="1">
    <location>
        <begin position="142"/>
        <end position="167"/>
    </location>
</feature>
<accession>M7SWX4</accession>
<proteinExistence type="predicted"/>
<name>M7SWX4_EUTLA</name>
<evidence type="ECO:0000313" key="3">
    <source>
        <dbReference type="EMBL" id="EMR62056.1"/>
    </source>
</evidence>
<evidence type="ECO:0000313" key="4">
    <source>
        <dbReference type="Proteomes" id="UP000012174"/>
    </source>
</evidence>
<evidence type="ECO:0000256" key="1">
    <source>
        <dbReference type="SAM" id="MobiDB-lite"/>
    </source>
</evidence>
<sequence>MHSIRLVLGLMVGVVTSKTFKYTLPSSVEATADCTLPGEFEISDFKVYTDFVDNTKNTTSFHYSDVDTGVDTSCQQNSTSKSTNTGAAQRWPCDDANVEFIYQTTTTGVSGLTLIEKACLESSTSLEASGLVKPDLICTNTTSSSTCTGKQSPLPGDFTSISPAPPQ</sequence>
<organism evidence="3 4">
    <name type="scientific">Eutypa lata (strain UCR-EL1)</name>
    <name type="common">Grapevine dieback disease fungus</name>
    <name type="synonym">Eutypa armeniacae</name>
    <dbReference type="NCBI Taxonomy" id="1287681"/>
    <lineage>
        <taxon>Eukaryota</taxon>
        <taxon>Fungi</taxon>
        <taxon>Dikarya</taxon>
        <taxon>Ascomycota</taxon>
        <taxon>Pezizomycotina</taxon>
        <taxon>Sordariomycetes</taxon>
        <taxon>Xylariomycetidae</taxon>
        <taxon>Xylariales</taxon>
        <taxon>Diatrypaceae</taxon>
        <taxon>Eutypa</taxon>
    </lineage>
</organism>
<dbReference type="EMBL" id="KB707506">
    <property type="protein sequence ID" value="EMR62056.1"/>
    <property type="molecule type" value="Genomic_DNA"/>
</dbReference>
<evidence type="ECO:0000256" key="2">
    <source>
        <dbReference type="SAM" id="SignalP"/>
    </source>
</evidence>
<keyword evidence="4" id="KW-1185">Reference proteome</keyword>
<feature type="chain" id="PRO_5004085358" description="AA1-like domain-containing protein" evidence="2">
    <location>
        <begin position="18"/>
        <end position="167"/>
    </location>
</feature>
<evidence type="ECO:0008006" key="5">
    <source>
        <dbReference type="Google" id="ProtNLM"/>
    </source>
</evidence>
<gene>
    <name evidence="3" type="ORF">UCREL1_11015</name>
</gene>